<dbReference type="PANTHER" id="PTHR12661">
    <property type="entry name" value="PETER PAN-RELATED"/>
    <property type="match status" value="1"/>
</dbReference>
<organism evidence="4 5">
    <name type="scientific">[Myrmecia] bisecta</name>
    <dbReference type="NCBI Taxonomy" id="41462"/>
    <lineage>
        <taxon>Eukaryota</taxon>
        <taxon>Viridiplantae</taxon>
        <taxon>Chlorophyta</taxon>
        <taxon>core chlorophytes</taxon>
        <taxon>Trebouxiophyceae</taxon>
        <taxon>Trebouxiales</taxon>
        <taxon>Trebouxiaceae</taxon>
        <taxon>Myrmecia</taxon>
    </lineage>
</organism>
<dbReference type="InterPro" id="IPR045112">
    <property type="entry name" value="PPAN-like"/>
</dbReference>
<name>A0AAW1PH44_9CHLO</name>
<dbReference type="InterPro" id="IPR007109">
    <property type="entry name" value="Brix"/>
</dbReference>
<accession>A0AAW1PH44</accession>
<evidence type="ECO:0000313" key="5">
    <source>
        <dbReference type="Proteomes" id="UP001489004"/>
    </source>
</evidence>
<feature type="transmembrane region" description="Helical" evidence="2">
    <location>
        <begin position="668"/>
        <end position="699"/>
    </location>
</feature>
<dbReference type="GO" id="GO:0019843">
    <property type="term" value="F:rRNA binding"/>
    <property type="evidence" value="ECO:0007669"/>
    <property type="project" value="InterPro"/>
</dbReference>
<proteinExistence type="predicted"/>
<dbReference type="Proteomes" id="UP001489004">
    <property type="component" value="Unassembled WGS sequence"/>
</dbReference>
<dbReference type="GO" id="GO:0030687">
    <property type="term" value="C:preribosome, large subunit precursor"/>
    <property type="evidence" value="ECO:0007669"/>
    <property type="project" value="TreeGrafter"/>
</dbReference>
<evidence type="ECO:0000259" key="3">
    <source>
        <dbReference type="PROSITE" id="PS50833"/>
    </source>
</evidence>
<dbReference type="PROSITE" id="PS50833">
    <property type="entry name" value="BRIX"/>
    <property type="match status" value="1"/>
</dbReference>
<dbReference type="AlphaFoldDB" id="A0AAW1PH44"/>
<keyword evidence="2" id="KW-0472">Membrane</keyword>
<evidence type="ECO:0000256" key="1">
    <source>
        <dbReference type="SAM" id="MobiDB-lite"/>
    </source>
</evidence>
<dbReference type="EMBL" id="JALJOR010000012">
    <property type="protein sequence ID" value="KAK9807808.1"/>
    <property type="molecule type" value="Genomic_DNA"/>
</dbReference>
<keyword evidence="2" id="KW-1133">Transmembrane helix</keyword>
<feature type="compositionally biased region" description="Low complexity" evidence="1">
    <location>
        <begin position="340"/>
        <end position="350"/>
    </location>
</feature>
<protein>
    <recommendedName>
        <fullName evidence="3">Brix domain-containing protein</fullName>
    </recommendedName>
</protein>
<feature type="domain" description="Brix" evidence="3">
    <location>
        <begin position="25"/>
        <end position="288"/>
    </location>
</feature>
<feature type="region of interest" description="Disordered" evidence="1">
    <location>
        <begin position="381"/>
        <end position="482"/>
    </location>
</feature>
<keyword evidence="5" id="KW-1185">Reference proteome</keyword>
<dbReference type="Pfam" id="PF04427">
    <property type="entry name" value="Brix"/>
    <property type="match status" value="1"/>
</dbReference>
<dbReference type="GO" id="GO:0000027">
    <property type="term" value="P:ribosomal large subunit assembly"/>
    <property type="evidence" value="ECO:0007669"/>
    <property type="project" value="TreeGrafter"/>
</dbReference>
<feature type="compositionally biased region" description="Basic and acidic residues" evidence="1">
    <location>
        <begin position="312"/>
        <end position="339"/>
    </location>
</feature>
<feature type="transmembrane region" description="Helical" evidence="2">
    <location>
        <begin position="733"/>
        <end position="755"/>
    </location>
</feature>
<dbReference type="GO" id="GO:0006364">
    <property type="term" value="P:rRNA processing"/>
    <property type="evidence" value="ECO:0007669"/>
    <property type="project" value="InterPro"/>
</dbReference>
<feature type="compositionally biased region" description="Gly residues" evidence="1">
    <location>
        <begin position="407"/>
        <end position="426"/>
    </location>
</feature>
<feature type="compositionally biased region" description="Gly residues" evidence="1">
    <location>
        <begin position="448"/>
        <end position="463"/>
    </location>
</feature>
<keyword evidence="2" id="KW-0812">Transmembrane</keyword>
<reference evidence="4 5" key="1">
    <citation type="journal article" date="2024" name="Nat. Commun.">
        <title>Phylogenomics reveals the evolutionary origins of lichenization in chlorophyte algae.</title>
        <authorList>
            <person name="Puginier C."/>
            <person name="Libourel C."/>
            <person name="Otte J."/>
            <person name="Skaloud P."/>
            <person name="Haon M."/>
            <person name="Grisel S."/>
            <person name="Petersen M."/>
            <person name="Berrin J.G."/>
            <person name="Delaux P.M."/>
            <person name="Dal Grande F."/>
            <person name="Keller J."/>
        </authorList>
    </citation>
    <scope>NUCLEOTIDE SEQUENCE [LARGE SCALE GENOMIC DNA]</scope>
    <source>
        <strain evidence="4 5">SAG 2043</strain>
    </source>
</reference>
<feature type="region of interest" description="Disordered" evidence="1">
    <location>
        <begin position="308"/>
        <end position="354"/>
    </location>
</feature>
<gene>
    <name evidence="4" type="ORF">WJX72_010030</name>
</gene>
<comment type="caution">
    <text evidence="4">The sequence shown here is derived from an EMBL/GenBank/DDBJ whole genome shotgun (WGS) entry which is preliminary data.</text>
</comment>
<dbReference type="PANTHER" id="PTHR12661:SF5">
    <property type="entry name" value="SUPPRESSOR OF SWI4 1 HOMOLOG"/>
    <property type="match status" value="1"/>
</dbReference>
<evidence type="ECO:0000256" key="2">
    <source>
        <dbReference type="SAM" id="Phobius"/>
    </source>
</evidence>
<evidence type="ECO:0000313" key="4">
    <source>
        <dbReference type="EMBL" id="KAK9807808.1"/>
    </source>
</evidence>
<feature type="transmembrane region" description="Helical" evidence="2">
    <location>
        <begin position="711"/>
        <end position="727"/>
    </location>
</feature>
<feature type="compositionally biased region" description="Basic and acidic residues" evidence="1">
    <location>
        <begin position="464"/>
        <end position="474"/>
    </location>
</feature>
<feature type="compositionally biased region" description="Basic and acidic residues" evidence="1">
    <location>
        <begin position="427"/>
        <end position="443"/>
    </location>
</feature>
<dbReference type="SMART" id="SM00879">
    <property type="entry name" value="Brix"/>
    <property type="match status" value="1"/>
</dbReference>
<sequence length="760" mass="82884">MARTRRRKVRTHVPQYVDPAKKGDPKSFVFWRGKHGLILKALEADMRKVMTPNTATHLKESKRNVLKDFVNIAGPLGVSHFVILTATENACYLRVAKTPRGPTLTMKIHEYSLMRDVVASQQRPRMPESMWKVAPLVVMNNFASGGEEHLKMATVLFQNLFPPINVRTVKLGACQRVVLLNYDKDTKRISFRHYNIVAQPSGVSKSVKALVGRKNLPDMSNMRDISEFLTKSGYGSESEGEEAEASRVTLAHDMGKGNLASRQSRIKLQEIGPRMELEIVKVEEGMCAGQVLYHSYIQKTAAEKAQLTQQQQEKDSADQLKKERRKEQEENVRKKEAAKRAAAAPAAGQQAKRRKMWWDQELEHANDHSDDDDTKYYKEEVGEEPDEDYALGTKSTSSWGRGASRGRFGGRGSSRGRFGGRGGASRGRGDRGGRGSGRPDRGSSRGSSRGGGRGHGGFGGRGGGRSDHGSDRGGRGSGRFGGKSRGGAFAMAYVLRSSTLTASSAVVKCHAAPKTVTQARAIRAPVARSLSSVQQQGSAFTIARQQASRRAVTFKVSASSDADIDLKEGVTGRGDYTHVLALVGLVGVFYANYSVDAELLLKSLAGLQLFTAASHLITQRGVFDHVTQVVGPSVLAAAVLNLRNISYLDVATGVFGYSLAEKLEGPTYVWLATLAAALYFGYGTQWYVAAFGVLAATRIYRNLNNSDGKRIPILLAPVVAASGYLLYKERTVTFALVLYLSNIAWSAWTTVEALIKTADS</sequence>